<organism evidence="1 2">
    <name type="scientific">Hymenobacter saemangeumensis</name>
    <dbReference type="NCBI Taxonomy" id="1084522"/>
    <lineage>
        <taxon>Bacteria</taxon>
        <taxon>Pseudomonadati</taxon>
        <taxon>Bacteroidota</taxon>
        <taxon>Cytophagia</taxon>
        <taxon>Cytophagales</taxon>
        <taxon>Hymenobacteraceae</taxon>
        <taxon>Hymenobacter</taxon>
    </lineage>
</organism>
<protein>
    <recommendedName>
        <fullName evidence="3">Transposase</fullName>
    </recommendedName>
</protein>
<sequence length="62" mass="7006">MAKWRKRPTTTDARRGPASTVLTAEQEAIAVAFRRHTLLALDDCLYALQATIPQLFRTGLHR</sequence>
<name>A0ABP8ICA2_9BACT</name>
<accession>A0ABP8ICA2</accession>
<dbReference type="EMBL" id="BAABGZ010000018">
    <property type="protein sequence ID" value="GAA4355648.1"/>
    <property type="molecule type" value="Genomic_DNA"/>
</dbReference>
<evidence type="ECO:0000313" key="2">
    <source>
        <dbReference type="Proteomes" id="UP001501153"/>
    </source>
</evidence>
<reference evidence="2" key="1">
    <citation type="journal article" date="2019" name="Int. J. Syst. Evol. Microbiol.">
        <title>The Global Catalogue of Microorganisms (GCM) 10K type strain sequencing project: providing services to taxonomists for standard genome sequencing and annotation.</title>
        <authorList>
            <consortium name="The Broad Institute Genomics Platform"/>
            <consortium name="The Broad Institute Genome Sequencing Center for Infectious Disease"/>
            <person name="Wu L."/>
            <person name="Ma J."/>
        </authorList>
    </citation>
    <scope>NUCLEOTIDE SEQUENCE [LARGE SCALE GENOMIC DNA]</scope>
    <source>
        <strain evidence="2">JCM 17923</strain>
    </source>
</reference>
<comment type="caution">
    <text evidence="1">The sequence shown here is derived from an EMBL/GenBank/DDBJ whole genome shotgun (WGS) entry which is preliminary data.</text>
</comment>
<evidence type="ECO:0000313" key="1">
    <source>
        <dbReference type="EMBL" id="GAA4355648.1"/>
    </source>
</evidence>
<proteinExistence type="predicted"/>
<evidence type="ECO:0008006" key="3">
    <source>
        <dbReference type="Google" id="ProtNLM"/>
    </source>
</evidence>
<dbReference type="Proteomes" id="UP001501153">
    <property type="component" value="Unassembled WGS sequence"/>
</dbReference>
<gene>
    <name evidence="1" type="ORF">GCM10023185_18680</name>
</gene>
<keyword evidence="2" id="KW-1185">Reference proteome</keyword>